<dbReference type="Pfam" id="PF00015">
    <property type="entry name" value="MCPsignal"/>
    <property type="match status" value="1"/>
</dbReference>
<feature type="compositionally biased region" description="Polar residues" evidence="4">
    <location>
        <begin position="460"/>
        <end position="473"/>
    </location>
</feature>
<dbReference type="PANTHER" id="PTHR43531">
    <property type="entry name" value="PROTEIN ICFG"/>
    <property type="match status" value="1"/>
</dbReference>
<evidence type="ECO:0000256" key="4">
    <source>
        <dbReference type="SAM" id="MobiDB-lite"/>
    </source>
</evidence>
<dbReference type="SMART" id="SM00283">
    <property type="entry name" value="MA"/>
    <property type="match status" value="1"/>
</dbReference>
<evidence type="ECO:0000313" key="7">
    <source>
        <dbReference type="EMBL" id="ERP31917.1"/>
    </source>
</evidence>
<comment type="similarity">
    <text evidence="2">Belongs to the methyl-accepting chemotaxis (MCP) protein family.</text>
</comment>
<protein>
    <submittedName>
        <fullName evidence="7">Methyl-accepting chemotaxis sensory transducer</fullName>
    </submittedName>
</protein>
<evidence type="ECO:0000256" key="3">
    <source>
        <dbReference type="PROSITE-ProRule" id="PRU00284"/>
    </source>
</evidence>
<dbReference type="Gene3D" id="3.30.450.20">
    <property type="entry name" value="PAS domain"/>
    <property type="match status" value="1"/>
</dbReference>
<dbReference type="AlphaFoldDB" id="U7D9Z7"/>
<feature type="region of interest" description="Disordered" evidence="4">
    <location>
        <begin position="451"/>
        <end position="473"/>
    </location>
</feature>
<keyword evidence="8" id="KW-1185">Reference proteome</keyword>
<dbReference type="PROSITE" id="PS50111">
    <property type="entry name" value="CHEMOTAXIS_TRANSDUC_2"/>
    <property type="match status" value="1"/>
</dbReference>
<dbReference type="RefSeq" id="WP_022636618.1">
    <property type="nucleotide sequence ID" value="NZ_ASJR01000008.1"/>
</dbReference>
<dbReference type="Gene3D" id="1.10.287.950">
    <property type="entry name" value="Methyl-accepting chemotaxis protein"/>
    <property type="match status" value="1"/>
</dbReference>
<dbReference type="CDD" id="cd06225">
    <property type="entry name" value="HAMP"/>
    <property type="match status" value="2"/>
</dbReference>
<dbReference type="EMBL" id="ASJR01000008">
    <property type="protein sequence ID" value="ERP31917.1"/>
    <property type="molecule type" value="Genomic_DNA"/>
</dbReference>
<gene>
    <name evidence="7" type="ORF">CALK_1134</name>
</gene>
<dbReference type="PATRIC" id="fig|1313304.3.peg.1086"/>
<dbReference type="Proteomes" id="UP000017148">
    <property type="component" value="Unassembled WGS sequence"/>
</dbReference>
<dbReference type="PANTHER" id="PTHR43531:SF11">
    <property type="entry name" value="METHYL-ACCEPTING CHEMOTAXIS PROTEIN 3"/>
    <property type="match status" value="1"/>
</dbReference>
<evidence type="ECO:0000313" key="8">
    <source>
        <dbReference type="Proteomes" id="UP000017148"/>
    </source>
</evidence>
<dbReference type="GO" id="GO:0004888">
    <property type="term" value="F:transmembrane signaling receptor activity"/>
    <property type="evidence" value="ECO:0007669"/>
    <property type="project" value="TreeGrafter"/>
</dbReference>
<dbReference type="OrthoDB" id="2489132at2"/>
<feature type="domain" description="Methyl-accepting transducer" evidence="5">
    <location>
        <begin position="408"/>
        <end position="637"/>
    </location>
</feature>
<evidence type="ECO:0000256" key="1">
    <source>
        <dbReference type="ARBA" id="ARBA00022500"/>
    </source>
</evidence>
<sequence length="653" mass="70955">MRIQSRISTKLLVLFGSILFLSVGAVTAVITRTSWHSMEESLLEREIPLTVATITDDIHQSLFNAVIGLRSMAEDPFFKEWILRGENEERIPDLVDKLSRVSNQFSTSGANFVSAHTENYYNVVGGEYELRRLTEDDQWFTEFAESGDDFNINVYTTHHLYGEIAFINYRVDADGEFLGLFSVSIPLADLVERVTSNTIGSSGETFVINSTGDIVVHSNPELLEEGSLRDSLGWDAELASLLSADQHSFLLSTEEDEYYVQSQAIDGVDWILITTASRTELLAPLQRGLRISLLMGAIAIGVALLLTQFLLRPLIKSISSAVTLADGVSAGDLSVSITATSEDEIGLLVRALSRMVDSLRGKGESLQRIAEGDLTEPITCDSEVDALGNSLQQMQKSLLETLHGINDSSVQVHAGADQLSELSQSLAAGSSEQAESLVRITENITDFRDQSDATAGKVRSASQSALATSDTAEQGEQRVEELVSAMGRIEEASNRIGSVIQMIQDIAFQTNLLALNASVEAARAGKHGKGFAVVAEEVRNLARRSAKAVGQTEELIQTTIDSVHEGRSFTDTTVQQFQKISTAVSDIADTLSEVDTESMKQVESVRHISEEIESIDEVVQSSAAASEEAAATAEELASQTHVLKGMVEHFRLG</sequence>
<dbReference type="GO" id="GO:0006935">
    <property type="term" value="P:chemotaxis"/>
    <property type="evidence" value="ECO:0007669"/>
    <property type="project" value="UniProtKB-KW"/>
</dbReference>
<reference evidence="7 8" key="1">
    <citation type="journal article" date="2013" name="Environ. Microbiol.">
        <title>Genome analysis of Chitinivibrio alkaliphilus gen. nov., sp. nov., a novel extremely haloalkaliphilic anaerobic chitinolytic bacterium from the candidate phylum Termite Group 3.</title>
        <authorList>
            <person name="Sorokin D.Y."/>
            <person name="Gumerov V.M."/>
            <person name="Rakitin A.L."/>
            <person name="Beletsky A.V."/>
            <person name="Damste J.S."/>
            <person name="Muyzer G."/>
            <person name="Mardanov A.V."/>
            <person name="Ravin N.V."/>
        </authorList>
    </citation>
    <scope>NUCLEOTIDE SEQUENCE [LARGE SCALE GENOMIC DNA]</scope>
    <source>
        <strain evidence="7 8">ACht1</strain>
    </source>
</reference>
<dbReference type="SMART" id="SM00304">
    <property type="entry name" value="HAMP"/>
    <property type="match status" value="2"/>
</dbReference>
<organism evidence="7 8">
    <name type="scientific">Chitinivibrio alkaliphilus ACht1</name>
    <dbReference type="NCBI Taxonomy" id="1313304"/>
    <lineage>
        <taxon>Bacteria</taxon>
        <taxon>Pseudomonadati</taxon>
        <taxon>Fibrobacterota</taxon>
        <taxon>Chitinivibrionia</taxon>
        <taxon>Chitinivibrionales</taxon>
        <taxon>Chitinivibrionaceae</taxon>
        <taxon>Chitinivibrio</taxon>
    </lineage>
</organism>
<keyword evidence="1" id="KW-0145">Chemotaxis</keyword>
<dbReference type="eggNOG" id="COG0840">
    <property type="taxonomic scope" value="Bacteria"/>
</dbReference>
<evidence type="ECO:0000256" key="2">
    <source>
        <dbReference type="ARBA" id="ARBA00029447"/>
    </source>
</evidence>
<dbReference type="Gene3D" id="1.10.8.500">
    <property type="entry name" value="HAMP domain in histidine kinase"/>
    <property type="match status" value="1"/>
</dbReference>
<name>U7D9Z7_9BACT</name>
<comment type="caution">
    <text evidence="7">The sequence shown here is derived from an EMBL/GenBank/DDBJ whole genome shotgun (WGS) entry which is preliminary data.</text>
</comment>
<dbReference type="InterPro" id="IPR004089">
    <property type="entry name" value="MCPsignal_dom"/>
</dbReference>
<evidence type="ECO:0000259" key="6">
    <source>
        <dbReference type="PROSITE" id="PS50885"/>
    </source>
</evidence>
<dbReference type="STRING" id="1313304.CALK_1134"/>
<dbReference type="Pfam" id="PF00672">
    <property type="entry name" value="HAMP"/>
    <property type="match status" value="2"/>
</dbReference>
<dbReference type="GO" id="GO:0007165">
    <property type="term" value="P:signal transduction"/>
    <property type="evidence" value="ECO:0007669"/>
    <property type="project" value="UniProtKB-KW"/>
</dbReference>
<feature type="domain" description="HAMP" evidence="6">
    <location>
        <begin position="312"/>
        <end position="364"/>
    </location>
</feature>
<dbReference type="GO" id="GO:0005886">
    <property type="term" value="C:plasma membrane"/>
    <property type="evidence" value="ECO:0007669"/>
    <property type="project" value="TreeGrafter"/>
</dbReference>
<dbReference type="PROSITE" id="PS50885">
    <property type="entry name" value="HAMP"/>
    <property type="match status" value="1"/>
</dbReference>
<keyword evidence="3" id="KW-0807">Transducer</keyword>
<dbReference type="CDD" id="cd11386">
    <property type="entry name" value="MCP_signal"/>
    <property type="match status" value="1"/>
</dbReference>
<dbReference type="CDD" id="cd12912">
    <property type="entry name" value="PDC2_MCP_like"/>
    <property type="match status" value="1"/>
</dbReference>
<dbReference type="SUPFAM" id="SSF58104">
    <property type="entry name" value="Methyl-accepting chemotaxis protein (MCP) signaling domain"/>
    <property type="match status" value="1"/>
</dbReference>
<dbReference type="InterPro" id="IPR003660">
    <property type="entry name" value="HAMP_dom"/>
</dbReference>
<evidence type="ECO:0000259" key="5">
    <source>
        <dbReference type="PROSITE" id="PS50111"/>
    </source>
</evidence>
<proteinExistence type="inferred from homology"/>
<dbReference type="InterPro" id="IPR051310">
    <property type="entry name" value="MCP_chemotaxis"/>
</dbReference>
<accession>U7D9Z7</accession>